<keyword evidence="3 5" id="KW-0067">ATP-binding</keyword>
<keyword evidence="2" id="KW-0547">Nucleotide-binding</keyword>
<evidence type="ECO:0000313" key="5">
    <source>
        <dbReference type="EMBL" id="MDM5146831.1"/>
    </source>
</evidence>
<protein>
    <submittedName>
        <fullName evidence="5">ABC transporter ATP-binding protein</fullName>
    </submittedName>
</protein>
<evidence type="ECO:0000256" key="2">
    <source>
        <dbReference type="ARBA" id="ARBA00022741"/>
    </source>
</evidence>
<dbReference type="Gene3D" id="3.40.50.300">
    <property type="entry name" value="P-loop containing nucleotide triphosphate hydrolases"/>
    <property type="match status" value="1"/>
</dbReference>
<evidence type="ECO:0000259" key="4">
    <source>
        <dbReference type="PROSITE" id="PS50893"/>
    </source>
</evidence>
<name>A0ABT7QJC3_9GAMM</name>
<dbReference type="InterPro" id="IPR003439">
    <property type="entry name" value="ABC_transporter-like_ATP-bd"/>
</dbReference>
<dbReference type="PANTHER" id="PTHR42939">
    <property type="entry name" value="ABC TRANSPORTER ATP-BINDING PROTEIN ALBC-RELATED"/>
    <property type="match status" value="1"/>
</dbReference>
<evidence type="ECO:0000256" key="1">
    <source>
        <dbReference type="ARBA" id="ARBA00022448"/>
    </source>
</evidence>
<sequence>MLAVEVHNLTKSYYGTPVLRGINFSVEAGQSFGFAGINGAGKSTFLKCLLDFCHYESGDIRLFDVSSKNRHARARMAFLPERFIPPYYLTGEQFLRFMMKLQDTPFSHKQALEMLADLDLDDSALRKPVRSFSKGMTQKLGLASCFLAERDIYFLDEPMSGLDPKARVLVKRQFSKLAERGATLFFTSHMLADIEEVCSRMGVLHDGRICYLGTPAMMREQFGGNTLEEAYLAAINTNA</sequence>
<comment type="caution">
    <text evidence="5">The sequence shown here is derived from an EMBL/GenBank/DDBJ whole genome shotgun (WGS) entry which is preliminary data.</text>
</comment>
<evidence type="ECO:0000313" key="6">
    <source>
        <dbReference type="Proteomes" id="UP001168167"/>
    </source>
</evidence>
<dbReference type="Proteomes" id="UP001168167">
    <property type="component" value="Unassembled WGS sequence"/>
</dbReference>
<dbReference type="InterPro" id="IPR003593">
    <property type="entry name" value="AAA+_ATPase"/>
</dbReference>
<accession>A0ABT7QJC3</accession>
<keyword evidence="1" id="KW-0813">Transport</keyword>
<dbReference type="SUPFAM" id="SSF52540">
    <property type="entry name" value="P-loop containing nucleoside triphosphate hydrolases"/>
    <property type="match status" value="1"/>
</dbReference>
<dbReference type="PROSITE" id="PS50893">
    <property type="entry name" value="ABC_TRANSPORTER_2"/>
    <property type="match status" value="1"/>
</dbReference>
<evidence type="ECO:0000256" key="3">
    <source>
        <dbReference type="ARBA" id="ARBA00022840"/>
    </source>
</evidence>
<dbReference type="EMBL" id="JANQAO010000001">
    <property type="protein sequence ID" value="MDM5146831.1"/>
    <property type="molecule type" value="Genomic_DNA"/>
</dbReference>
<dbReference type="PANTHER" id="PTHR42939:SF1">
    <property type="entry name" value="ABC TRANSPORTER ATP-BINDING PROTEIN ALBC-RELATED"/>
    <property type="match status" value="1"/>
</dbReference>
<dbReference type="InterPro" id="IPR051782">
    <property type="entry name" value="ABC_Transporter_VariousFunc"/>
</dbReference>
<reference evidence="5" key="1">
    <citation type="submission" date="2022-08" db="EMBL/GenBank/DDBJ databases">
        <authorList>
            <person name="Dzunkova M."/>
            <person name="La Clair J."/>
            <person name="Tyml T."/>
            <person name="Doud D."/>
            <person name="Schulz F."/>
            <person name="Piquer S."/>
            <person name="Porcel Sanchis D."/>
            <person name="Osborn A."/>
            <person name="Robinson D."/>
            <person name="Louie K.B."/>
            <person name="Bowen B.P."/>
            <person name="Bowers R."/>
            <person name="Lee J."/>
            <person name="Arnau Llombart V."/>
            <person name="Diaz Villanueva W."/>
            <person name="Gosliner T."/>
            <person name="Northen T."/>
            <person name="Cheng J.-F."/>
            <person name="Burkart M.D."/>
            <person name="Woyke T."/>
        </authorList>
    </citation>
    <scope>NUCLEOTIDE SEQUENCE</scope>
    <source>
        <strain evidence="5">Df01</strain>
    </source>
</reference>
<keyword evidence="6" id="KW-1185">Reference proteome</keyword>
<proteinExistence type="predicted"/>
<dbReference type="CDD" id="cd03230">
    <property type="entry name" value="ABC_DR_subfamily_A"/>
    <property type="match status" value="1"/>
</dbReference>
<feature type="domain" description="ABC transporter" evidence="4">
    <location>
        <begin position="4"/>
        <end position="231"/>
    </location>
</feature>
<gene>
    <name evidence="5" type="ORF">NQX30_00295</name>
</gene>
<dbReference type="SMART" id="SM00382">
    <property type="entry name" value="AAA"/>
    <property type="match status" value="1"/>
</dbReference>
<dbReference type="InterPro" id="IPR027417">
    <property type="entry name" value="P-loop_NTPase"/>
</dbReference>
<dbReference type="Pfam" id="PF00005">
    <property type="entry name" value="ABC_tran"/>
    <property type="match status" value="1"/>
</dbReference>
<organism evidence="5 6">
    <name type="scientific">Candidatus Doriopsillibacter californiensis</name>
    <dbReference type="NCBI Taxonomy" id="2970740"/>
    <lineage>
        <taxon>Bacteria</taxon>
        <taxon>Pseudomonadati</taxon>
        <taxon>Pseudomonadota</taxon>
        <taxon>Gammaproteobacteria</taxon>
        <taxon>Candidatus Tethybacterales</taxon>
        <taxon>Candidatus Persebacteraceae</taxon>
        <taxon>Candidatus Doriopsillibacter</taxon>
    </lineage>
</organism>
<dbReference type="GO" id="GO:0005524">
    <property type="term" value="F:ATP binding"/>
    <property type="evidence" value="ECO:0007669"/>
    <property type="project" value="UniProtKB-KW"/>
</dbReference>
<reference evidence="5" key="2">
    <citation type="journal article" date="2023" name="Microbiome">
        <title>Synthase-selected sorting approach identifies a beta-lactone synthase in a nudibranch symbiotic bacterium.</title>
        <authorList>
            <person name="Dzunkova M."/>
            <person name="La Clair J.J."/>
            <person name="Tyml T."/>
            <person name="Doud D."/>
            <person name="Schulz F."/>
            <person name="Piquer-Esteban S."/>
            <person name="Porcel Sanchis D."/>
            <person name="Osborn A."/>
            <person name="Robinson D."/>
            <person name="Louie K.B."/>
            <person name="Bowen B.P."/>
            <person name="Bowers R.M."/>
            <person name="Lee J."/>
            <person name="Arnau V."/>
            <person name="Diaz-Villanueva W."/>
            <person name="Stepanauskas R."/>
            <person name="Gosliner T."/>
            <person name="Date S.V."/>
            <person name="Northen T.R."/>
            <person name="Cheng J.F."/>
            <person name="Burkart M.D."/>
            <person name="Woyke T."/>
        </authorList>
    </citation>
    <scope>NUCLEOTIDE SEQUENCE</scope>
    <source>
        <strain evidence="5">Df01</strain>
    </source>
</reference>